<dbReference type="SMART" id="SM00448">
    <property type="entry name" value="REC"/>
    <property type="match status" value="1"/>
</dbReference>
<reference evidence="7 8" key="1">
    <citation type="submission" date="2017-11" db="EMBL/GenBank/DDBJ databases">
        <title>Genome-resolved metagenomics identifies genetic mobility, metabolic interactions, and unexpected diversity in perchlorate-reducing communities.</title>
        <authorList>
            <person name="Barnum T.P."/>
            <person name="Figueroa I.A."/>
            <person name="Carlstrom C.I."/>
            <person name="Lucas L.N."/>
            <person name="Engelbrektson A.L."/>
            <person name="Coates J.D."/>
        </authorList>
    </citation>
    <scope>NUCLEOTIDE SEQUENCE [LARGE SCALE GENOMIC DNA]</scope>
    <source>
        <strain evidence="7">BM301</strain>
    </source>
</reference>
<evidence type="ECO:0000313" key="8">
    <source>
        <dbReference type="Proteomes" id="UP000235015"/>
    </source>
</evidence>
<feature type="modified residue" description="4-aspartylphosphate" evidence="4">
    <location>
        <position position="58"/>
    </location>
</feature>
<evidence type="ECO:0000256" key="1">
    <source>
        <dbReference type="ARBA" id="ARBA00001946"/>
    </source>
</evidence>
<dbReference type="InterPro" id="IPR001789">
    <property type="entry name" value="Sig_transdc_resp-reg_receiver"/>
</dbReference>
<dbReference type="InterPro" id="IPR000160">
    <property type="entry name" value="GGDEF_dom"/>
</dbReference>
<dbReference type="Gene3D" id="3.40.50.2300">
    <property type="match status" value="1"/>
</dbReference>
<dbReference type="InterPro" id="IPR011006">
    <property type="entry name" value="CheY-like_superfamily"/>
</dbReference>
<dbReference type="Pfam" id="PF00072">
    <property type="entry name" value="Response_reg"/>
    <property type="match status" value="1"/>
</dbReference>
<comment type="catalytic activity">
    <reaction evidence="3">
        <text>2 GTP = 3',3'-c-di-GMP + 2 diphosphate</text>
        <dbReference type="Rhea" id="RHEA:24898"/>
        <dbReference type="ChEBI" id="CHEBI:33019"/>
        <dbReference type="ChEBI" id="CHEBI:37565"/>
        <dbReference type="ChEBI" id="CHEBI:58805"/>
        <dbReference type="EC" id="2.7.7.65"/>
    </reaction>
</comment>
<dbReference type="InterPro" id="IPR029787">
    <property type="entry name" value="Nucleotide_cyclase"/>
</dbReference>
<comment type="caution">
    <text evidence="7">The sequence shown here is derived from an EMBL/GenBank/DDBJ whole genome shotgun (WGS) entry which is preliminary data.</text>
</comment>
<dbReference type="CDD" id="cd19920">
    <property type="entry name" value="REC_PA4781-like"/>
    <property type="match status" value="1"/>
</dbReference>
<protein>
    <recommendedName>
        <fullName evidence="2">diguanylate cyclase</fullName>
        <ecNumber evidence="2">2.7.7.65</ecNumber>
    </recommendedName>
</protein>
<dbReference type="STRING" id="1111735.GCA_000428045_03499"/>
<dbReference type="GO" id="GO:0000160">
    <property type="term" value="P:phosphorelay signal transduction system"/>
    <property type="evidence" value="ECO:0007669"/>
    <property type="project" value="InterPro"/>
</dbReference>
<dbReference type="GO" id="GO:0005886">
    <property type="term" value="C:plasma membrane"/>
    <property type="evidence" value="ECO:0007669"/>
    <property type="project" value="TreeGrafter"/>
</dbReference>
<accession>A0A2N6D135</accession>
<feature type="domain" description="GGDEF" evidence="6">
    <location>
        <begin position="168"/>
        <end position="306"/>
    </location>
</feature>
<dbReference type="Pfam" id="PF00990">
    <property type="entry name" value="GGDEF"/>
    <property type="match status" value="1"/>
</dbReference>
<dbReference type="FunFam" id="3.30.70.270:FF:000001">
    <property type="entry name" value="Diguanylate cyclase domain protein"/>
    <property type="match status" value="1"/>
</dbReference>
<sequence>MQTEVRKEKTVLIIDDSPINIEYLAQVLKSEYHIKVANSGESGIEAARNQQPDLILLDIVMQNMDGYEVCRHLKASDGTRKIPIIFITTKNEIEDETRGLELGAVDYITKPFRTPIVRARVRTHIQLKHNSDLLEKLALIDALTNLPNRRRFEQILKREWARCRRSQEPISIIILDIDHFKQFNDHYGHLAGDRCLSRVAQALPIPLKRPADSIFRYGGEEFIAVLPETEHSVALNLAEKMRVQVAKLLIPHARGISTHPYISISLGVTTNTPNSRSTPRTLVQLADKMLYAAKNAGRNCVRGKIFSNETSFQTNPESV</sequence>
<dbReference type="GO" id="GO:0043709">
    <property type="term" value="P:cell adhesion involved in single-species biofilm formation"/>
    <property type="evidence" value="ECO:0007669"/>
    <property type="project" value="TreeGrafter"/>
</dbReference>
<name>A0A2N6D135_9GAMM</name>
<gene>
    <name evidence="7" type="ORF">C0630_00390</name>
</gene>
<dbReference type="InterPro" id="IPR050469">
    <property type="entry name" value="Diguanylate_Cyclase"/>
</dbReference>
<dbReference type="RefSeq" id="WP_273437168.1">
    <property type="nucleotide sequence ID" value="NZ_PKUN01000001.1"/>
</dbReference>
<feature type="domain" description="Response regulatory" evidence="5">
    <location>
        <begin position="10"/>
        <end position="125"/>
    </location>
</feature>
<dbReference type="SMART" id="SM00267">
    <property type="entry name" value="GGDEF"/>
    <property type="match status" value="1"/>
</dbReference>
<dbReference type="PROSITE" id="PS50110">
    <property type="entry name" value="RESPONSE_REGULATORY"/>
    <property type="match status" value="1"/>
</dbReference>
<organism evidence="7 8">
    <name type="scientific">Sedimenticola selenatireducens</name>
    <dbReference type="NCBI Taxonomy" id="191960"/>
    <lineage>
        <taxon>Bacteria</taxon>
        <taxon>Pseudomonadati</taxon>
        <taxon>Pseudomonadota</taxon>
        <taxon>Gammaproteobacteria</taxon>
        <taxon>Chromatiales</taxon>
        <taxon>Sedimenticolaceae</taxon>
        <taxon>Sedimenticola</taxon>
    </lineage>
</organism>
<dbReference type="PANTHER" id="PTHR45138">
    <property type="entry name" value="REGULATORY COMPONENTS OF SENSORY TRANSDUCTION SYSTEM"/>
    <property type="match status" value="1"/>
</dbReference>
<dbReference type="GO" id="GO:1902201">
    <property type="term" value="P:negative regulation of bacterial-type flagellum-dependent cell motility"/>
    <property type="evidence" value="ECO:0007669"/>
    <property type="project" value="TreeGrafter"/>
</dbReference>
<evidence type="ECO:0000256" key="2">
    <source>
        <dbReference type="ARBA" id="ARBA00012528"/>
    </source>
</evidence>
<keyword evidence="4" id="KW-0597">Phosphoprotein</keyword>
<dbReference type="GO" id="GO:0052621">
    <property type="term" value="F:diguanylate cyclase activity"/>
    <property type="evidence" value="ECO:0007669"/>
    <property type="project" value="UniProtKB-EC"/>
</dbReference>
<dbReference type="InterPro" id="IPR043128">
    <property type="entry name" value="Rev_trsase/Diguanyl_cyclase"/>
</dbReference>
<dbReference type="PANTHER" id="PTHR45138:SF9">
    <property type="entry name" value="DIGUANYLATE CYCLASE DGCM-RELATED"/>
    <property type="match status" value="1"/>
</dbReference>
<evidence type="ECO:0000259" key="6">
    <source>
        <dbReference type="PROSITE" id="PS50887"/>
    </source>
</evidence>
<dbReference type="EMBL" id="PKUN01000001">
    <property type="protein sequence ID" value="PLX63406.1"/>
    <property type="molecule type" value="Genomic_DNA"/>
</dbReference>
<dbReference type="SUPFAM" id="SSF52172">
    <property type="entry name" value="CheY-like"/>
    <property type="match status" value="1"/>
</dbReference>
<evidence type="ECO:0000259" key="5">
    <source>
        <dbReference type="PROSITE" id="PS50110"/>
    </source>
</evidence>
<dbReference type="CDD" id="cd01949">
    <property type="entry name" value="GGDEF"/>
    <property type="match status" value="1"/>
</dbReference>
<evidence type="ECO:0000256" key="3">
    <source>
        <dbReference type="ARBA" id="ARBA00034247"/>
    </source>
</evidence>
<dbReference type="AlphaFoldDB" id="A0A2N6D135"/>
<dbReference type="Gene3D" id="3.30.70.270">
    <property type="match status" value="1"/>
</dbReference>
<evidence type="ECO:0000256" key="4">
    <source>
        <dbReference type="PROSITE-ProRule" id="PRU00169"/>
    </source>
</evidence>
<evidence type="ECO:0000313" key="7">
    <source>
        <dbReference type="EMBL" id="PLX63406.1"/>
    </source>
</evidence>
<dbReference type="PROSITE" id="PS50887">
    <property type="entry name" value="GGDEF"/>
    <property type="match status" value="1"/>
</dbReference>
<dbReference type="Proteomes" id="UP000235015">
    <property type="component" value="Unassembled WGS sequence"/>
</dbReference>
<proteinExistence type="predicted"/>
<dbReference type="EC" id="2.7.7.65" evidence="2"/>
<comment type="cofactor">
    <cofactor evidence="1">
        <name>Mg(2+)</name>
        <dbReference type="ChEBI" id="CHEBI:18420"/>
    </cofactor>
</comment>
<dbReference type="NCBIfam" id="TIGR00254">
    <property type="entry name" value="GGDEF"/>
    <property type="match status" value="1"/>
</dbReference>
<dbReference type="SUPFAM" id="SSF55073">
    <property type="entry name" value="Nucleotide cyclase"/>
    <property type="match status" value="1"/>
</dbReference>